<reference evidence="1 2" key="1">
    <citation type="submission" date="2020-07" db="EMBL/GenBank/DDBJ databases">
        <authorList>
            <person name="Feng X."/>
        </authorList>
    </citation>
    <scope>NUCLEOTIDE SEQUENCE [LARGE SCALE GENOMIC DNA]</scope>
    <source>
        <strain evidence="1 2">JCM31066</strain>
    </source>
</reference>
<keyword evidence="2" id="KW-1185">Reference proteome</keyword>
<accession>A0A842HI50</accession>
<dbReference type="EMBL" id="JACHVB010000063">
    <property type="protein sequence ID" value="MBC2596203.1"/>
    <property type="molecule type" value="Genomic_DNA"/>
</dbReference>
<name>A0A842HI50_9BACT</name>
<sequence>MSNPSQRLLNLISLLKQCSSKKREITSAEAFAEIFSFDPKDFPSFYDALTKFTRLPVTIRNAMKLASHDPDLYLKWMPECERAVFAVGHGSKVRAFAEAINSKIEYGLEIASDVLERYSPEAEIDLDELETIRTDVIDLINKIKKSSVHDELRVYLMGHLLSLDEAIRFYQILGPSAIRQSLQAVFGSACTDSELAKASDAIEEGQRFWDVVGRTAQLMQIGWVGLQIVDKVIPGFLSGNAP</sequence>
<evidence type="ECO:0000313" key="1">
    <source>
        <dbReference type="EMBL" id="MBC2596203.1"/>
    </source>
</evidence>
<protein>
    <submittedName>
        <fullName evidence="1">Uncharacterized protein</fullName>
    </submittedName>
</protein>
<comment type="caution">
    <text evidence="1">The sequence shown here is derived from an EMBL/GenBank/DDBJ whole genome shotgun (WGS) entry which is preliminary data.</text>
</comment>
<gene>
    <name evidence="1" type="ORF">H5P28_18195</name>
</gene>
<evidence type="ECO:0000313" key="2">
    <source>
        <dbReference type="Proteomes" id="UP000546464"/>
    </source>
</evidence>
<dbReference type="AlphaFoldDB" id="A0A842HI50"/>
<dbReference type="RefSeq" id="WP_185677119.1">
    <property type="nucleotide sequence ID" value="NZ_JACHVB010000063.1"/>
</dbReference>
<dbReference type="Proteomes" id="UP000546464">
    <property type="component" value="Unassembled WGS sequence"/>
</dbReference>
<organism evidence="1 2">
    <name type="scientific">Ruficoccus amylovorans</name>
    <dbReference type="NCBI Taxonomy" id="1804625"/>
    <lineage>
        <taxon>Bacteria</taxon>
        <taxon>Pseudomonadati</taxon>
        <taxon>Verrucomicrobiota</taxon>
        <taxon>Opitutia</taxon>
        <taxon>Puniceicoccales</taxon>
        <taxon>Cerasicoccaceae</taxon>
        <taxon>Ruficoccus</taxon>
    </lineage>
</organism>
<proteinExistence type="predicted"/>